<dbReference type="SUPFAM" id="SSF57850">
    <property type="entry name" value="RING/U-box"/>
    <property type="match status" value="1"/>
</dbReference>
<evidence type="ECO:0000256" key="4">
    <source>
        <dbReference type="ARBA" id="ARBA00022723"/>
    </source>
</evidence>
<feature type="zinc finger region" description="C3H1-type" evidence="9">
    <location>
        <begin position="11"/>
        <end position="33"/>
    </location>
</feature>
<accession>A0A9P0PS70</accession>
<dbReference type="EMBL" id="CAKOFQ010007272">
    <property type="protein sequence ID" value="CAH1996946.1"/>
    <property type="molecule type" value="Genomic_DNA"/>
</dbReference>
<keyword evidence="13" id="KW-1185">Reference proteome</keyword>
<sequence>MNFGMNHEPVICRYNLRGMCRFGGRCRNIHDNPEKIAEKLVEKSIENNLPQQDASLGACALPPTSAPGKENINMNIYGPSTSSVEEAIQLVRISESKDKTCGICFEIILAKGTGPSKRFGILPNCNHCFCFTCIKTWRQCRDVDLEVSKACPECRIASDFVYPSKHWLDNKNEKTMFIDNQKQRMKNLDCKYYRKGKGTCPFGNKCLYRHALPNGKLIDVGPPRRLRRSEDGPTDLEHLVEQVLLLGPEMLESDSDDGFDLDLSDPLIAIQYYDKDDIEYYIAMDQLMNVQEELDISDDGDETDYDDCC</sequence>
<dbReference type="PANTHER" id="PTHR11224">
    <property type="entry name" value="MAKORIN-RELATED"/>
    <property type="match status" value="1"/>
</dbReference>
<evidence type="ECO:0000256" key="6">
    <source>
        <dbReference type="ARBA" id="ARBA00022771"/>
    </source>
</evidence>
<gene>
    <name evidence="12" type="ORF">ACAOBT_LOCUS23443</name>
</gene>
<evidence type="ECO:0000259" key="11">
    <source>
        <dbReference type="PROSITE" id="PS50103"/>
    </source>
</evidence>
<comment type="catalytic activity">
    <reaction evidence="1">
        <text>S-ubiquitinyl-[E2 ubiquitin-conjugating enzyme]-L-cysteine + [acceptor protein]-L-lysine = [E2 ubiquitin-conjugating enzyme]-L-cysteine + N(6)-ubiquitinyl-[acceptor protein]-L-lysine.</text>
        <dbReference type="EC" id="2.3.2.27"/>
    </reaction>
</comment>
<dbReference type="InterPro" id="IPR001841">
    <property type="entry name" value="Znf_RING"/>
</dbReference>
<evidence type="ECO:0000256" key="1">
    <source>
        <dbReference type="ARBA" id="ARBA00000900"/>
    </source>
</evidence>
<reference evidence="12" key="1">
    <citation type="submission" date="2022-03" db="EMBL/GenBank/DDBJ databases">
        <authorList>
            <person name="Sayadi A."/>
        </authorList>
    </citation>
    <scope>NUCLEOTIDE SEQUENCE</scope>
</reference>
<dbReference type="FunFam" id="3.30.40.10:FF:000117">
    <property type="entry name" value="Probable E3 ubiquitin-protein ligase makorin-1"/>
    <property type="match status" value="1"/>
</dbReference>
<dbReference type="EC" id="2.3.2.27" evidence="2"/>
<dbReference type="SMART" id="SM00184">
    <property type="entry name" value="RING"/>
    <property type="match status" value="1"/>
</dbReference>
<dbReference type="AlphaFoldDB" id="A0A9P0PS70"/>
<dbReference type="Proteomes" id="UP001152888">
    <property type="component" value="Unassembled WGS sequence"/>
</dbReference>
<feature type="domain" description="RING-type" evidence="10">
    <location>
        <begin position="101"/>
        <end position="155"/>
    </location>
</feature>
<name>A0A9P0PS70_ACAOB</name>
<evidence type="ECO:0000313" key="12">
    <source>
        <dbReference type="EMBL" id="CAH1996946.1"/>
    </source>
</evidence>
<keyword evidence="3" id="KW-0808">Transferase</keyword>
<dbReference type="SMART" id="SM00356">
    <property type="entry name" value="ZnF_C3H1"/>
    <property type="match status" value="2"/>
</dbReference>
<dbReference type="PROSITE" id="PS50103">
    <property type="entry name" value="ZF_C3H1"/>
    <property type="match status" value="2"/>
</dbReference>
<keyword evidence="4 9" id="KW-0479">Metal-binding</keyword>
<protein>
    <recommendedName>
        <fullName evidence="2">RING-type E3 ubiquitin transferase</fullName>
        <ecNumber evidence="2">2.3.2.27</ecNumber>
    </recommendedName>
</protein>
<evidence type="ECO:0000256" key="8">
    <source>
        <dbReference type="ARBA" id="ARBA00022833"/>
    </source>
</evidence>
<evidence type="ECO:0000256" key="7">
    <source>
        <dbReference type="ARBA" id="ARBA00022786"/>
    </source>
</evidence>
<proteinExistence type="predicted"/>
<evidence type="ECO:0000256" key="5">
    <source>
        <dbReference type="ARBA" id="ARBA00022737"/>
    </source>
</evidence>
<dbReference type="InterPro" id="IPR017907">
    <property type="entry name" value="Znf_RING_CS"/>
</dbReference>
<evidence type="ECO:0000256" key="9">
    <source>
        <dbReference type="PROSITE-ProRule" id="PRU00723"/>
    </source>
</evidence>
<dbReference type="PROSITE" id="PS00518">
    <property type="entry name" value="ZF_RING_1"/>
    <property type="match status" value="1"/>
</dbReference>
<dbReference type="PANTHER" id="PTHR11224:SF10">
    <property type="entry name" value="IP09428P-RELATED"/>
    <property type="match status" value="1"/>
</dbReference>
<keyword evidence="5" id="KW-0677">Repeat</keyword>
<dbReference type="InterPro" id="IPR013083">
    <property type="entry name" value="Znf_RING/FYVE/PHD"/>
</dbReference>
<keyword evidence="7" id="KW-0833">Ubl conjugation pathway</keyword>
<evidence type="ECO:0000256" key="3">
    <source>
        <dbReference type="ARBA" id="ARBA00022679"/>
    </source>
</evidence>
<comment type="caution">
    <text evidence="12">The sequence shown here is derived from an EMBL/GenBank/DDBJ whole genome shotgun (WGS) entry which is preliminary data.</text>
</comment>
<organism evidence="12 13">
    <name type="scientific">Acanthoscelides obtectus</name>
    <name type="common">Bean weevil</name>
    <name type="synonym">Bruchus obtectus</name>
    <dbReference type="NCBI Taxonomy" id="200917"/>
    <lineage>
        <taxon>Eukaryota</taxon>
        <taxon>Metazoa</taxon>
        <taxon>Ecdysozoa</taxon>
        <taxon>Arthropoda</taxon>
        <taxon>Hexapoda</taxon>
        <taxon>Insecta</taxon>
        <taxon>Pterygota</taxon>
        <taxon>Neoptera</taxon>
        <taxon>Endopterygota</taxon>
        <taxon>Coleoptera</taxon>
        <taxon>Polyphaga</taxon>
        <taxon>Cucujiformia</taxon>
        <taxon>Chrysomeloidea</taxon>
        <taxon>Chrysomelidae</taxon>
        <taxon>Bruchinae</taxon>
        <taxon>Bruchini</taxon>
        <taxon>Acanthoscelides</taxon>
    </lineage>
</organism>
<dbReference type="OrthoDB" id="411372at2759"/>
<feature type="domain" description="C3H1-type" evidence="11">
    <location>
        <begin position="184"/>
        <end position="213"/>
    </location>
</feature>
<dbReference type="PROSITE" id="PS50089">
    <property type="entry name" value="ZF_RING_2"/>
    <property type="match status" value="1"/>
</dbReference>
<dbReference type="InterPro" id="IPR000571">
    <property type="entry name" value="Znf_CCCH"/>
</dbReference>
<dbReference type="InterPro" id="IPR045072">
    <property type="entry name" value="MKRN-like"/>
</dbReference>
<dbReference type="GO" id="GO:0061630">
    <property type="term" value="F:ubiquitin protein ligase activity"/>
    <property type="evidence" value="ECO:0007669"/>
    <property type="project" value="UniProtKB-EC"/>
</dbReference>
<dbReference type="Gene3D" id="3.30.40.10">
    <property type="entry name" value="Zinc/RING finger domain, C3HC4 (zinc finger)"/>
    <property type="match status" value="1"/>
</dbReference>
<evidence type="ECO:0000259" key="10">
    <source>
        <dbReference type="PROSITE" id="PS50089"/>
    </source>
</evidence>
<evidence type="ECO:0000256" key="2">
    <source>
        <dbReference type="ARBA" id="ARBA00012483"/>
    </source>
</evidence>
<keyword evidence="6 9" id="KW-0863">Zinc-finger</keyword>
<dbReference type="GO" id="GO:0008270">
    <property type="term" value="F:zinc ion binding"/>
    <property type="evidence" value="ECO:0007669"/>
    <property type="project" value="UniProtKB-KW"/>
</dbReference>
<keyword evidence="8 9" id="KW-0862">Zinc</keyword>
<feature type="domain" description="C3H1-type" evidence="11">
    <location>
        <begin position="11"/>
        <end position="33"/>
    </location>
</feature>
<feature type="zinc finger region" description="C3H1-type" evidence="9">
    <location>
        <begin position="184"/>
        <end position="213"/>
    </location>
</feature>
<evidence type="ECO:0000313" key="13">
    <source>
        <dbReference type="Proteomes" id="UP001152888"/>
    </source>
</evidence>
<dbReference type="GO" id="GO:0000209">
    <property type="term" value="P:protein polyubiquitination"/>
    <property type="evidence" value="ECO:0007669"/>
    <property type="project" value="InterPro"/>
</dbReference>